<feature type="transmembrane region" description="Helical" evidence="1">
    <location>
        <begin position="345"/>
        <end position="366"/>
    </location>
</feature>
<reference evidence="2 3" key="1">
    <citation type="submission" date="2018-05" db="EMBL/GenBank/DDBJ databases">
        <title>Genomic Encyclopedia of Archaeal and Bacterial Type Strains, Phase II (KMG-II): from individual species to whole genera.</title>
        <authorList>
            <person name="Goeker M."/>
        </authorList>
    </citation>
    <scope>NUCLEOTIDE SEQUENCE [LARGE SCALE GENOMIC DNA]</scope>
    <source>
        <strain evidence="2 3">DSM 22214</strain>
    </source>
</reference>
<dbReference type="Pfam" id="PF03929">
    <property type="entry name" value="PepSY_TM"/>
    <property type="match status" value="1"/>
</dbReference>
<keyword evidence="1" id="KW-1133">Transmembrane helix</keyword>
<dbReference type="EMBL" id="QGGO01000006">
    <property type="protein sequence ID" value="PWK27624.1"/>
    <property type="molecule type" value="Genomic_DNA"/>
</dbReference>
<dbReference type="InterPro" id="IPR005625">
    <property type="entry name" value="PepSY-ass_TM"/>
</dbReference>
<dbReference type="PANTHER" id="PTHR34219">
    <property type="entry name" value="IRON-REGULATED INNER MEMBRANE PROTEIN-RELATED"/>
    <property type="match status" value="1"/>
</dbReference>
<feature type="transmembrane region" description="Helical" evidence="1">
    <location>
        <begin position="141"/>
        <end position="161"/>
    </location>
</feature>
<evidence type="ECO:0000313" key="2">
    <source>
        <dbReference type="EMBL" id="PWK27624.1"/>
    </source>
</evidence>
<feature type="transmembrane region" description="Helical" evidence="1">
    <location>
        <begin position="12"/>
        <end position="34"/>
    </location>
</feature>
<keyword evidence="3" id="KW-1185">Reference proteome</keyword>
<feature type="transmembrane region" description="Helical" evidence="1">
    <location>
        <begin position="193"/>
        <end position="217"/>
    </location>
</feature>
<proteinExistence type="predicted"/>
<comment type="caution">
    <text evidence="2">The sequence shown here is derived from an EMBL/GenBank/DDBJ whole genome shotgun (WGS) entry which is preliminary data.</text>
</comment>
<dbReference type="RefSeq" id="WP_109742274.1">
    <property type="nucleotide sequence ID" value="NZ_QGGO01000006.1"/>
</dbReference>
<dbReference type="AlphaFoldDB" id="A0A316EFY5"/>
<gene>
    <name evidence="2" type="ORF">LV89_01515</name>
</gene>
<dbReference type="Proteomes" id="UP000245489">
    <property type="component" value="Unassembled WGS sequence"/>
</dbReference>
<keyword evidence="1" id="KW-0472">Membrane</keyword>
<keyword evidence="1" id="KW-0812">Transmembrane</keyword>
<evidence type="ECO:0000256" key="1">
    <source>
        <dbReference type="SAM" id="Phobius"/>
    </source>
</evidence>
<organism evidence="2 3">
    <name type="scientific">Arcicella aurantiaca</name>
    <dbReference type="NCBI Taxonomy" id="591202"/>
    <lineage>
        <taxon>Bacteria</taxon>
        <taxon>Pseudomonadati</taxon>
        <taxon>Bacteroidota</taxon>
        <taxon>Cytophagia</taxon>
        <taxon>Cytophagales</taxon>
        <taxon>Flectobacillaceae</taxon>
        <taxon>Arcicella</taxon>
    </lineage>
</organism>
<sequence>MTFKKITHQLHLWLGLSSGLVVFIVSITGCLYAFKTEIEELTKPYLFVETQNKAQLPPSVFELKAKKIYPKKHLHAVNYAGKGRSVEAIFYGIDPEYYNIIYFNPYTAEVLEVKDMDTDFFRIILVGHYYLWLPPTIGQPIVASATLIFVLLLISGIILWWPKNKAASKQRFQFKWKPNTQWKRKNYDLHNVLGFYASWVVVIIALTGLVWGFQWFANSVYWRLGGEKSTVFTEAISDTTLKKTYTENSPNIDRAWQKVKSEDPNIDAIEVHIPDSDSASIAINTNSEIGTLWKIDYRYFDQYSLKELSVNHIYGRFKDAKLADKTIRLNYDVHIGAIFGFAGKLLAFCVSLISASLPLTGFYIWWGRRNKQKQNKISEEQFIQTNS</sequence>
<dbReference type="OrthoDB" id="111691at2"/>
<name>A0A316EFY5_9BACT</name>
<evidence type="ECO:0000313" key="3">
    <source>
        <dbReference type="Proteomes" id="UP000245489"/>
    </source>
</evidence>
<dbReference type="PANTHER" id="PTHR34219:SF3">
    <property type="entry name" value="BLL7967 PROTEIN"/>
    <property type="match status" value="1"/>
</dbReference>
<protein>
    <submittedName>
        <fullName evidence="2">Putative iron-regulated membrane protein</fullName>
    </submittedName>
</protein>
<dbReference type="PROSITE" id="PS51257">
    <property type="entry name" value="PROKAR_LIPOPROTEIN"/>
    <property type="match status" value="1"/>
</dbReference>
<accession>A0A316EFY5</accession>